<protein>
    <submittedName>
        <fullName evidence="3">Uncharacterized protein</fullName>
    </submittedName>
</protein>
<name>A0A1V0SJU9_9VIRU</name>
<evidence type="ECO:0000256" key="2">
    <source>
        <dbReference type="SAM" id="Phobius"/>
    </source>
</evidence>
<keyword evidence="2" id="KW-0812">Transmembrane</keyword>
<organism evidence="3">
    <name type="scientific">Klosneuvirus KNV1</name>
    <dbReference type="NCBI Taxonomy" id="1977640"/>
    <lineage>
        <taxon>Viruses</taxon>
        <taxon>Varidnaviria</taxon>
        <taxon>Bamfordvirae</taxon>
        <taxon>Nucleocytoviricota</taxon>
        <taxon>Megaviricetes</taxon>
        <taxon>Imitervirales</taxon>
        <taxon>Mimiviridae</taxon>
        <taxon>Klosneuvirinae</taxon>
        <taxon>Klosneuvirus</taxon>
    </lineage>
</organism>
<evidence type="ECO:0000256" key="1">
    <source>
        <dbReference type="SAM" id="MobiDB-lite"/>
    </source>
</evidence>
<keyword evidence="2" id="KW-1133">Transmembrane helix</keyword>
<keyword evidence="2" id="KW-0472">Membrane</keyword>
<feature type="compositionally biased region" description="Polar residues" evidence="1">
    <location>
        <begin position="84"/>
        <end position="94"/>
    </location>
</feature>
<evidence type="ECO:0000313" key="3">
    <source>
        <dbReference type="EMBL" id="ARF11941.1"/>
    </source>
</evidence>
<feature type="region of interest" description="Disordered" evidence="1">
    <location>
        <begin position="72"/>
        <end position="94"/>
    </location>
</feature>
<sequence length="94" mass="10203">MSTPDNKNQNQFGDKAGLSIFSAIFYCISMIFLIAAILTLVKYSMAASALSSGDIRSAAAIMSEGQPTHVYGPSYSPSHGRYGHNTSSYQKPWF</sequence>
<proteinExistence type="predicted"/>
<gene>
    <name evidence="3" type="ORF">Klosneuvirus_3_76</name>
</gene>
<reference evidence="3" key="1">
    <citation type="journal article" date="2017" name="Science">
        <title>Giant viruses with an expanded complement of translation system components.</title>
        <authorList>
            <person name="Schulz F."/>
            <person name="Yutin N."/>
            <person name="Ivanova N.N."/>
            <person name="Ortega D.R."/>
            <person name="Lee T.K."/>
            <person name="Vierheilig J."/>
            <person name="Daims H."/>
            <person name="Horn M."/>
            <person name="Wagner M."/>
            <person name="Jensen G.J."/>
            <person name="Kyrpides N.C."/>
            <person name="Koonin E.V."/>
            <person name="Woyke T."/>
        </authorList>
    </citation>
    <scope>NUCLEOTIDE SEQUENCE</scope>
    <source>
        <strain evidence="3">KNV1</strain>
    </source>
</reference>
<dbReference type="EMBL" id="KY684110">
    <property type="protein sequence ID" value="ARF11941.1"/>
    <property type="molecule type" value="Genomic_DNA"/>
</dbReference>
<feature type="transmembrane region" description="Helical" evidence="2">
    <location>
        <begin position="20"/>
        <end position="41"/>
    </location>
</feature>
<accession>A0A1V0SJU9</accession>